<dbReference type="Gene3D" id="1.10.150.240">
    <property type="entry name" value="Putative phosphatase, domain 2"/>
    <property type="match status" value="1"/>
</dbReference>
<dbReference type="InterPro" id="IPR036412">
    <property type="entry name" value="HAD-like_sf"/>
</dbReference>
<proteinExistence type="predicted"/>
<gene>
    <name evidence="1" type="ordered locus">Hneap_1758</name>
</gene>
<name>D0L1K8_HALNC</name>
<keyword evidence="1" id="KW-0378">Hydrolase</keyword>
<keyword evidence="2" id="KW-1185">Reference proteome</keyword>
<dbReference type="AlphaFoldDB" id="D0L1K8"/>
<dbReference type="PANTHER" id="PTHR43434:SF24">
    <property type="entry name" value="HYDROLASE-RELATED"/>
    <property type="match status" value="1"/>
</dbReference>
<dbReference type="HOGENOM" id="CLU_045011_19_2_6"/>
<dbReference type="eggNOG" id="COG0546">
    <property type="taxonomic scope" value="Bacteria"/>
</dbReference>
<dbReference type="InterPro" id="IPR023214">
    <property type="entry name" value="HAD_sf"/>
</dbReference>
<protein>
    <submittedName>
        <fullName evidence="1">HAD-superfamily hydrolase, subfamily IA, variant 1</fullName>
    </submittedName>
</protein>
<dbReference type="KEGG" id="hna:Hneap_1758"/>
<dbReference type="RefSeq" id="WP_012824614.1">
    <property type="nucleotide sequence ID" value="NC_013422.1"/>
</dbReference>
<dbReference type="SFLD" id="SFLDS00003">
    <property type="entry name" value="Haloacid_Dehalogenase"/>
    <property type="match status" value="1"/>
</dbReference>
<accession>D0L1K8</accession>
<reference evidence="1 2" key="1">
    <citation type="submission" date="2009-10" db="EMBL/GenBank/DDBJ databases">
        <title>Complete sequence of Halothiobacillus neapolitanus c2.</title>
        <authorList>
            <consortium name="US DOE Joint Genome Institute"/>
            <person name="Lucas S."/>
            <person name="Copeland A."/>
            <person name="Lapidus A."/>
            <person name="Glavina del Rio T."/>
            <person name="Tice H."/>
            <person name="Bruce D."/>
            <person name="Goodwin L."/>
            <person name="Pitluck S."/>
            <person name="Davenport K."/>
            <person name="Brettin T."/>
            <person name="Detter J.C."/>
            <person name="Han C."/>
            <person name="Tapia R."/>
            <person name="Larimer F."/>
            <person name="Land M."/>
            <person name="Hauser L."/>
            <person name="Kyrpides N."/>
            <person name="Mikhailova N."/>
            <person name="Kerfeld C."/>
            <person name="Cannon G."/>
            <person name="Heinhort S."/>
        </authorList>
    </citation>
    <scope>NUCLEOTIDE SEQUENCE [LARGE SCALE GENOMIC DNA]</scope>
    <source>
        <strain evidence="2">ATCC 23641 / c2</strain>
    </source>
</reference>
<dbReference type="OrthoDB" id="9782449at2"/>
<dbReference type="SFLD" id="SFLDG01129">
    <property type="entry name" value="C1.5:_HAD__Beta-PGM__Phosphata"/>
    <property type="match status" value="1"/>
</dbReference>
<sequence length="234" mass="25422">MNPVLTPPQLIIFDWDGTLVQSTGHIVRSFEMAIAHSNLPPLAPETIQGIIGLGLVEACRALYPNLSLEQAQALGKTYQQFYFSRTDTLETYAGATTLLNDLRESGCWLAIATGKSNRGLREALEETGLGHYFLGTRTAEQTASKPSPLMLMELLDEFGLEPAQAWMIGDTDFDLLMAHNAGCVPIAITHGAHEIERLHAAKPAAVIHDLPSLLPLFQSATAQKASQNKVSTNE</sequence>
<dbReference type="GO" id="GO:0006281">
    <property type="term" value="P:DNA repair"/>
    <property type="evidence" value="ECO:0007669"/>
    <property type="project" value="TreeGrafter"/>
</dbReference>
<evidence type="ECO:0000313" key="2">
    <source>
        <dbReference type="Proteomes" id="UP000009102"/>
    </source>
</evidence>
<dbReference type="SUPFAM" id="SSF56784">
    <property type="entry name" value="HAD-like"/>
    <property type="match status" value="1"/>
</dbReference>
<dbReference type="EMBL" id="CP001801">
    <property type="protein sequence ID" value="ACX96581.1"/>
    <property type="molecule type" value="Genomic_DNA"/>
</dbReference>
<dbReference type="Proteomes" id="UP000009102">
    <property type="component" value="Chromosome"/>
</dbReference>
<evidence type="ECO:0000313" key="1">
    <source>
        <dbReference type="EMBL" id="ACX96581.1"/>
    </source>
</evidence>
<dbReference type="InterPro" id="IPR050155">
    <property type="entry name" value="HAD-like_hydrolase_sf"/>
</dbReference>
<dbReference type="GO" id="GO:0008967">
    <property type="term" value="F:phosphoglycolate phosphatase activity"/>
    <property type="evidence" value="ECO:0007669"/>
    <property type="project" value="TreeGrafter"/>
</dbReference>
<dbReference type="PANTHER" id="PTHR43434">
    <property type="entry name" value="PHOSPHOGLYCOLATE PHOSPHATASE"/>
    <property type="match status" value="1"/>
</dbReference>
<dbReference type="Pfam" id="PF13419">
    <property type="entry name" value="HAD_2"/>
    <property type="match status" value="1"/>
</dbReference>
<organism evidence="1 2">
    <name type="scientific">Halothiobacillus neapolitanus (strain ATCC 23641 / DSM 15147 / CIP 104769 / NCIMB 8539 / c2)</name>
    <name type="common">Thiobacillus neapolitanus</name>
    <dbReference type="NCBI Taxonomy" id="555778"/>
    <lineage>
        <taxon>Bacteria</taxon>
        <taxon>Pseudomonadati</taxon>
        <taxon>Pseudomonadota</taxon>
        <taxon>Gammaproteobacteria</taxon>
        <taxon>Chromatiales</taxon>
        <taxon>Halothiobacillaceae</taxon>
        <taxon>Halothiobacillus</taxon>
    </lineage>
</organism>
<dbReference type="InterPro" id="IPR041492">
    <property type="entry name" value="HAD_2"/>
</dbReference>
<dbReference type="InterPro" id="IPR023198">
    <property type="entry name" value="PGP-like_dom2"/>
</dbReference>
<dbReference type="Gene3D" id="3.40.50.1000">
    <property type="entry name" value="HAD superfamily/HAD-like"/>
    <property type="match status" value="1"/>
</dbReference>
<dbReference type="STRING" id="555778.Hneap_1758"/>
<dbReference type="GO" id="GO:0005829">
    <property type="term" value="C:cytosol"/>
    <property type="evidence" value="ECO:0007669"/>
    <property type="project" value="TreeGrafter"/>
</dbReference>